<dbReference type="EMBL" id="VYGV01000004">
    <property type="protein sequence ID" value="NWF44247.1"/>
    <property type="molecule type" value="Genomic_DNA"/>
</dbReference>
<sequence>MKFPRKFLLPAALMALHGVAGSATATDTLLVTATVSAACVVSTSPVAFGVYNPTAGTVLDGTGTVSVTCTNGTSYSVALDGGGQADVLARAMSNLPDLLTYQLYSDAARTTVWGTTGVDLVNATGTGVQVDHTVYGRVAASQNVAVGSYTDTVNVTVTYN</sequence>
<dbReference type="Proteomes" id="UP000545507">
    <property type="component" value="Unassembled WGS sequence"/>
</dbReference>
<evidence type="ECO:0000256" key="1">
    <source>
        <dbReference type="SAM" id="SignalP"/>
    </source>
</evidence>
<feature type="signal peptide" evidence="1">
    <location>
        <begin position="1"/>
        <end position="25"/>
    </location>
</feature>
<dbReference type="SMART" id="SM00972">
    <property type="entry name" value="SCPU"/>
    <property type="match status" value="1"/>
</dbReference>
<dbReference type="RefSeq" id="WP_177133242.1">
    <property type="nucleotide sequence ID" value="NZ_VYGV01000004.1"/>
</dbReference>
<feature type="chain" id="PRO_5031056131" evidence="1">
    <location>
        <begin position="26"/>
        <end position="160"/>
    </location>
</feature>
<comment type="caution">
    <text evidence="3">The sequence shown here is derived from an EMBL/GenBank/DDBJ whole genome shotgun (WGS) entry which is preliminary data.</text>
</comment>
<organism evidence="3 4">
    <name type="scientific">Hydrogenophaga aromaticivorans</name>
    <dbReference type="NCBI Taxonomy" id="2610898"/>
    <lineage>
        <taxon>Bacteria</taxon>
        <taxon>Pseudomonadati</taxon>
        <taxon>Pseudomonadota</taxon>
        <taxon>Betaproteobacteria</taxon>
        <taxon>Burkholderiales</taxon>
        <taxon>Comamonadaceae</taxon>
        <taxon>Hydrogenophaga</taxon>
    </lineage>
</organism>
<keyword evidence="3" id="KW-0946">Virion</keyword>
<evidence type="ECO:0000313" key="3">
    <source>
        <dbReference type="EMBL" id="NWF44247.1"/>
    </source>
</evidence>
<keyword evidence="3" id="KW-0167">Capsid protein</keyword>
<dbReference type="InterPro" id="IPR053167">
    <property type="entry name" value="Spore_coat_component"/>
</dbReference>
<evidence type="ECO:0000313" key="4">
    <source>
        <dbReference type="Proteomes" id="UP000545507"/>
    </source>
</evidence>
<feature type="domain" description="Spore coat protein U/FanG" evidence="2">
    <location>
        <begin position="26"/>
        <end position="156"/>
    </location>
</feature>
<keyword evidence="1" id="KW-0732">Signal</keyword>
<evidence type="ECO:0000259" key="2">
    <source>
        <dbReference type="Pfam" id="PF05229"/>
    </source>
</evidence>
<accession>A0A7Y8KW79</accession>
<dbReference type="PANTHER" id="PTHR37089">
    <property type="entry name" value="PROTEIN U-RELATED"/>
    <property type="match status" value="1"/>
</dbReference>
<proteinExistence type="predicted"/>
<dbReference type="Pfam" id="PF05229">
    <property type="entry name" value="SCPU"/>
    <property type="match status" value="1"/>
</dbReference>
<keyword evidence="4" id="KW-1185">Reference proteome</keyword>
<dbReference type="AlphaFoldDB" id="A0A7Y8KW79"/>
<name>A0A7Y8KW79_9BURK</name>
<protein>
    <submittedName>
        <fullName evidence="3">Spore coat protein U domain-containing protein</fullName>
    </submittedName>
</protein>
<gene>
    <name evidence="3" type="ORF">F3K02_03120</name>
</gene>
<dbReference type="InterPro" id="IPR007893">
    <property type="entry name" value="Spore_coat_U/FanG"/>
</dbReference>
<reference evidence="3 4" key="1">
    <citation type="submission" date="2019-09" db="EMBL/GenBank/DDBJ databases">
        <title>Hydrogenophaga aromatica sp. nov., isolated from a para-xylene-degrading enrichment culture.</title>
        <authorList>
            <person name="Tancsics A."/>
            <person name="Banerjee S."/>
        </authorList>
    </citation>
    <scope>NUCLEOTIDE SEQUENCE [LARGE SCALE GENOMIC DNA]</scope>
    <source>
        <strain evidence="3 4">D2P1</strain>
    </source>
</reference>